<keyword evidence="9" id="KW-0496">Mitochondrion</keyword>
<keyword evidence="4" id="KW-1134">Transmembrane beta strand</keyword>
<comment type="caution">
    <text evidence="11">The sequence shown here is derived from an EMBL/GenBank/DDBJ whole genome shotgun (WGS) entry which is preliminary data.</text>
</comment>
<dbReference type="InterPro" id="IPR027246">
    <property type="entry name" value="Porin_Euk/Tom40"/>
</dbReference>
<dbReference type="PANTHER" id="PTHR11743:SF70">
    <property type="entry name" value="GH26960P-RELATED"/>
    <property type="match status" value="1"/>
</dbReference>
<evidence type="ECO:0000256" key="2">
    <source>
        <dbReference type="ARBA" id="ARBA00007780"/>
    </source>
</evidence>
<keyword evidence="5" id="KW-0812">Transmembrane</keyword>
<evidence type="ECO:0000313" key="11">
    <source>
        <dbReference type="EMBL" id="CAB3371364.1"/>
    </source>
</evidence>
<keyword evidence="12" id="KW-1185">Reference proteome</keyword>
<dbReference type="PANTHER" id="PTHR11743">
    <property type="entry name" value="VOLTAGE-DEPENDENT ANION-SELECTIVE CHANNEL"/>
    <property type="match status" value="1"/>
</dbReference>
<dbReference type="GO" id="GO:0005741">
    <property type="term" value="C:mitochondrial outer membrane"/>
    <property type="evidence" value="ECO:0007669"/>
    <property type="project" value="UniProtKB-SubCell"/>
</dbReference>
<keyword evidence="6" id="KW-1000">Mitochondrion outer membrane</keyword>
<evidence type="ECO:0000256" key="9">
    <source>
        <dbReference type="ARBA" id="ARBA00023128"/>
    </source>
</evidence>
<reference evidence="11 12" key="1">
    <citation type="submission" date="2020-04" db="EMBL/GenBank/DDBJ databases">
        <authorList>
            <person name="Alioto T."/>
            <person name="Alioto T."/>
            <person name="Gomez Garrido J."/>
        </authorList>
    </citation>
    <scope>NUCLEOTIDE SEQUENCE [LARGE SCALE GENOMIC DNA]</scope>
</reference>
<evidence type="ECO:0000256" key="8">
    <source>
        <dbReference type="ARBA" id="ARBA00023114"/>
    </source>
</evidence>
<dbReference type="OrthoDB" id="7827681at2759"/>
<comment type="similarity">
    <text evidence="2">Belongs to the eukaryotic mitochondrial porin family.</text>
</comment>
<dbReference type="Proteomes" id="UP000494165">
    <property type="component" value="Unassembled WGS sequence"/>
</dbReference>
<proteinExistence type="inferred from homology"/>
<evidence type="ECO:0000256" key="3">
    <source>
        <dbReference type="ARBA" id="ARBA00022448"/>
    </source>
</evidence>
<dbReference type="PRINTS" id="PR00185">
    <property type="entry name" value="EUKARYTPORIN"/>
</dbReference>
<keyword evidence="10" id="KW-0472">Membrane</keyword>
<evidence type="ECO:0000256" key="6">
    <source>
        <dbReference type="ARBA" id="ARBA00022787"/>
    </source>
</evidence>
<name>A0A8S1CTF9_9INSE</name>
<dbReference type="FunFam" id="2.40.160.10:FF:000001">
    <property type="entry name" value="Voltage-dependent anion-selective channel protein 2"/>
    <property type="match status" value="1"/>
</dbReference>
<dbReference type="AlphaFoldDB" id="A0A8S1CTF9"/>
<keyword evidence="8" id="KW-0626">Porin</keyword>
<dbReference type="GO" id="GO:0008308">
    <property type="term" value="F:voltage-gated monoatomic anion channel activity"/>
    <property type="evidence" value="ECO:0007669"/>
    <property type="project" value="InterPro"/>
</dbReference>
<gene>
    <name evidence="11" type="ORF">CLODIP_2_CD05912</name>
</gene>
<dbReference type="Pfam" id="PF01459">
    <property type="entry name" value="Porin_3"/>
    <property type="match status" value="1"/>
</dbReference>
<evidence type="ECO:0000256" key="5">
    <source>
        <dbReference type="ARBA" id="ARBA00022692"/>
    </source>
</evidence>
<evidence type="ECO:0000256" key="10">
    <source>
        <dbReference type="ARBA" id="ARBA00023136"/>
    </source>
</evidence>
<dbReference type="GO" id="GO:0046930">
    <property type="term" value="C:pore complex"/>
    <property type="evidence" value="ECO:0007669"/>
    <property type="project" value="UniProtKB-KW"/>
</dbReference>
<dbReference type="InterPro" id="IPR023614">
    <property type="entry name" value="Porin_dom_sf"/>
</dbReference>
<evidence type="ECO:0000313" key="12">
    <source>
        <dbReference type="Proteomes" id="UP000494165"/>
    </source>
</evidence>
<organism evidence="11 12">
    <name type="scientific">Cloeon dipterum</name>
    <dbReference type="NCBI Taxonomy" id="197152"/>
    <lineage>
        <taxon>Eukaryota</taxon>
        <taxon>Metazoa</taxon>
        <taxon>Ecdysozoa</taxon>
        <taxon>Arthropoda</taxon>
        <taxon>Hexapoda</taxon>
        <taxon>Insecta</taxon>
        <taxon>Pterygota</taxon>
        <taxon>Palaeoptera</taxon>
        <taxon>Ephemeroptera</taxon>
        <taxon>Pisciforma</taxon>
        <taxon>Baetidae</taxon>
        <taxon>Cloeon</taxon>
    </lineage>
</organism>
<dbReference type="EMBL" id="CADEPI010000060">
    <property type="protein sequence ID" value="CAB3371364.1"/>
    <property type="molecule type" value="Genomic_DNA"/>
</dbReference>
<dbReference type="Gene3D" id="2.40.160.10">
    <property type="entry name" value="Porin"/>
    <property type="match status" value="1"/>
</dbReference>
<keyword evidence="7" id="KW-0406">Ion transport</keyword>
<dbReference type="CDD" id="cd07306">
    <property type="entry name" value="Porin3_VDAC"/>
    <property type="match status" value="1"/>
</dbReference>
<protein>
    <recommendedName>
        <fullName evidence="13">Voltage-dependent anion-selective channel protein 2</fullName>
    </recommendedName>
</protein>
<dbReference type="GO" id="GO:0015288">
    <property type="term" value="F:porin activity"/>
    <property type="evidence" value="ECO:0007669"/>
    <property type="project" value="UniProtKB-KW"/>
</dbReference>
<accession>A0A8S1CTF9</accession>
<evidence type="ECO:0000256" key="7">
    <source>
        <dbReference type="ARBA" id="ARBA00023065"/>
    </source>
</evidence>
<dbReference type="InterPro" id="IPR001925">
    <property type="entry name" value="Porin_Euk"/>
</dbReference>
<evidence type="ECO:0000256" key="1">
    <source>
        <dbReference type="ARBA" id="ARBA00004294"/>
    </source>
</evidence>
<evidence type="ECO:0008006" key="13">
    <source>
        <dbReference type="Google" id="ProtNLM"/>
    </source>
</evidence>
<sequence length="283" mass="30603">MAPPTYGDLGKAARDVFGKGYHFGVLKLDVKTKTPTGIEFSSGGSHNVESGKVVGTLESKYKKSEYGMTFTEKWNTDNVVGLEWSVQDQLAKGLKLSLESSFAPQSGKKSAKAKTEYKHEILSSNFDVDLDTGAPVIHGASVFGYNGWLAGYQMSFDTAKSKLLKSNFAVAYECKDFALHTTVNDGNQFNGSIYQKVDSNLETGIQLSWAAGSASNTTFGIGCKYNLDKDASLRAKVNNSFQVGLGYQQKLRDGVTLTLSTLIDAKNFNQGSHKVGLGLELEA</sequence>
<comment type="subcellular location">
    <subcellularLocation>
        <location evidence="1">Mitochondrion outer membrane</location>
    </subcellularLocation>
</comment>
<keyword evidence="3" id="KW-0813">Transport</keyword>
<evidence type="ECO:0000256" key="4">
    <source>
        <dbReference type="ARBA" id="ARBA00022452"/>
    </source>
</evidence>